<evidence type="ECO:0000313" key="1">
    <source>
        <dbReference type="EMBL" id="GBP29647.1"/>
    </source>
</evidence>
<organism evidence="1 2">
    <name type="scientific">Eumeta variegata</name>
    <name type="common">Bagworm moth</name>
    <name type="synonym">Eumeta japonica</name>
    <dbReference type="NCBI Taxonomy" id="151549"/>
    <lineage>
        <taxon>Eukaryota</taxon>
        <taxon>Metazoa</taxon>
        <taxon>Ecdysozoa</taxon>
        <taxon>Arthropoda</taxon>
        <taxon>Hexapoda</taxon>
        <taxon>Insecta</taxon>
        <taxon>Pterygota</taxon>
        <taxon>Neoptera</taxon>
        <taxon>Endopterygota</taxon>
        <taxon>Lepidoptera</taxon>
        <taxon>Glossata</taxon>
        <taxon>Ditrysia</taxon>
        <taxon>Tineoidea</taxon>
        <taxon>Psychidae</taxon>
        <taxon>Oiketicinae</taxon>
        <taxon>Eumeta</taxon>
    </lineage>
</organism>
<gene>
    <name evidence="1" type="ORF">EVAR_79196_1</name>
</gene>
<evidence type="ECO:0000313" key="2">
    <source>
        <dbReference type="Proteomes" id="UP000299102"/>
    </source>
</evidence>
<accession>A0A4C1UUE7</accession>
<dbReference type="EMBL" id="BGZK01000222">
    <property type="protein sequence ID" value="GBP29647.1"/>
    <property type="molecule type" value="Genomic_DNA"/>
</dbReference>
<comment type="caution">
    <text evidence="1">The sequence shown here is derived from an EMBL/GenBank/DDBJ whole genome shotgun (WGS) entry which is preliminary data.</text>
</comment>
<dbReference type="AlphaFoldDB" id="A0A4C1UUE7"/>
<sequence>MRVVSTQFATASPILAFTVPLKMRSALVKDVINSRPELKSIEAVRSETYSIAYPRCATSLATRRRRTQSCTKTSAVRPIIVGAARHVFIDTVVVSNKSLGPLTCSMALAVCKVCVTVSDGARASFKYHRVNLIDMKADSSVLLSKWTNCPGYHGIVLDYHGWMVGGGGFRLVVRRLRPEDLDTVFPRCDVMLK</sequence>
<dbReference type="Proteomes" id="UP000299102">
    <property type="component" value="Unassembled WGS sequence"/>
</dbReference>
<name>A0A4C1UUE7_EUMVA</name>
<reference evidence="1 2" key="1">
    <citation type="journal article" date="2019" name="Commun. Biol.">
        <title>The bagworm genome reveals a unique fibroin gene that provides high tensile strength.</title>
        <authorList>
            <person name="Kono N."/>
            <person name="Nakamura H."/>
            <person name="Ohtoshi R."/>
            <person name="Tomita M."/>
            <person name="Numata K."/>
            <person name="Arakawa K."/>
        </authorList>
    </citation>
    <scope>NUCLEOTIDE SEQUENCE [LARGE SCALE GENOMIC DNA]</scope>
</reference>
<proteinExistence type="predicted"/>
<keyword evidence="2" id="KW-1185">Reference proteome</keyword>
<protein>
    <submittedName>
        <fullName evidence="1">Uncharacterized protein</fullName>
    </submittedName>
</protein>